<dbReference type="Proteomes" id="UP000010953">
    <property type="component" value="Unassembled WGS sequence"/>
</dbReference>
<evidence type="ECO:0000313" key="2">
    <source>
        <dbReference type="Proteomes" id="UP000010953"/>
    </source>
</evidence>
<sequence length="39" mass="4640">MKSLYLKVNVFTQAFFTIYKSRVFQRNQMISLILLVAIN</sequence>
<dbReference type="InParanoid" id="M7XQS5"/>
<name>M7XQS5_9BACT</name>
<proteinExistence type="predicted"/>
<dbReference type="EMBL" id="AMZY02000031">
    <property type="protein sequence ID" value="EMS30877.1"/>
    <property type="molecule type" value="Genomic_DNA"/>
</dbReference>
<comment type="caution">
    <text evidence="1">The sequence shown here is derived from an EMBL/GenBank/DDBJ whole genome shotgun (WGS) entry which is preliminary data.</text>
</comment>
<protein>
    <submittedName>
        <fullName evidence="1">Uncharacterized protein</fullName>
    </submittedName>
</protein>
<organism evidence="1 2">
    <name type="scientific">Mariniradius saccharolyticus AK6</name>
    <dbReference type="NCBI Taxonomy" id="1239962"/>
    <lineage>
        <taxon>Bacteria</taxon>
        <taxon>Pseudomonadati</taxon>
        <taxon>Bacteroidota</taxon>
        <taxon>Cytophagia</taxon>
        <taxon>Cytophagales</taxon>
        <taxon>Cyclobacteriaceae</taxon>
        <taxon>Mariniradius</taxon>
    </lineage>
</organism>
<keyword evidence="2" id="KW-1185">Reference proteome</keyword>
<gene>
    <name evidence="1" type="ORF">C943_03072</name>
</gene>
<accession>M7XQS5</accession>
<evidence type="ECO:0000313" key="1">
    <source>
        <dbReference type="EMBL" id="EMS30877.1"/>
    </source>
</evidence>
<reference evidence="1" key="1">
    <citation type="submission" date="2013-01" db="EMBL/GenBank/DDBJ databases">
        <title>Genome assembly of Mariniradius saccharolyticus AK6.</title>
        <authorList>
            <person name="Vaidya B."/>
            <person name="Khatri I."/>
            <person name="Tanuku N.R.S."/>
            <person name="Subramanian S."/>
            <person name="Pinnaka A."/>
        </authorList>
    </citation>
    <scope>NUCLEOTIDE SEQUENCE [LARGE SCALE GENOMIC DNA]</scope>
    <source>
        <strain evidence="1">AK6</strain>
    </source>
</reference>
<dbReference type="AlphaFoldDB" id="M7XQS5"/>
<dbReference type="STRING" id="1239962.C943_03072"/>